<dbReference type="GeneID" id="107385146"/>
<feature type="compositionally biased region" description="Low complexity" evidence="2">
    <location>
        <begin position="53"/>
        <end position="64"/>
    </location>
</feature>
<feature type="compositionally biased region" description="Polar residues" evidence="2">
    <location>
        <begin position="308"/>
        <end position="328"/>
    </location>
</feature>
<comment type="caution">
    <text evidence="4">The sequence shown here is derived from an EMBL/GenBank/DDBJ whole genome shotgun (WGS) entry which is preliminary data.</text>
</comment>
<name>A0A9D2XSU8_NOTFU</name>
<accession>A0A9D2XSU8</accession>
<dbReference type="Proteomes" id="UP000822369">
    <property type="component" value="Chromosome 14"/>
</dbReference>
<feature type="coiled-coil region" evidence="1">
    <location>
        <begin position="190"/>
        <end position="228"/>
    </location>
</feature>
<dbReference type="GO" id="GO:0000794">
    <property type="term" value="C:condensed nuclear chromosome"/>
    <property type="evidence" value="ECO:0007669"/>
    <property type="project" value="TreeGrafter"/>
</dbReference>
<feature type="compositionally biased region" description="Polar residues" evidence="2">
    <location>
        <begin position="40"/>
        <end position="52"/>
    </location>
</feature>
<dbReference type="OrthoDB" id="10066605at2759"/>
<evidence type="ECO:0000313" key="3">
    <source>
        <dbReference type="EMBL" id="KAF7207840.1"/>
    </source>
</evidence>
<dbReference type="EMBL" id="JAAVVJ010000014">
    <property type="protein sequence ID" value="KAF7207840.1"/>
    <property type="molecule type" value="Genomic_DNA"/>
</dbReference>
<keyword evidence="1" id="KW-0175">Coiled coil</keyword>
<dbReference type="GO" id="GO:0042138">
    <property type="term" value="P:meiotic DNA double-strand break formation"/>
    <property type="evidence" value="ECO:0007669"/>
    <property type="project" value="InterPro"/>
</dbReference>
<organism evidence="4 5">
    <name type="scientific">Nothobranchius furzeri</name>
    <name type="common">Turquoise killifish</name>
    <dbReference type="NCBI Taxonomy" id="105023"/>
    <lineage>
        <taxon>Eukaryota</taxon>
        <taxon>Metazoa</taxon>
        <taxon>Chordata</taxon>
        <taxon>Craniata</taxon>
        <taxon>Vertebrata</taxon>
        <taxon>Euteleostomi</taxon>
        <taxon>Actinopterygii</taxon>
        <taxon>Neopterygii</taxon>
        <taxon>Teleostei</taxon>
        <taxon>Neoteleostei</taxon>
        <taxon>Acanthomorphata</taxon>
        <taxon>Ovalentaria</taxon>
        <taxon>Atherinomorphae</taxon>
        <taxon>Cyprinodontiformes</taxon>
        <taxon>Nothobranchiidae</taxon>
        <taxon>Nothobranchius</taxon>
    </lineage>
</organism>
<dbReference type="AlphaFoldDB" id="A0A9D2XSU8"/>
<feature type="region of interest" description="Disordered" evidence="2">
    <location>
        <begin position="250"/>
        <end position="329"/>
    </location>
</feature>
<feature type="compositionally biased region" description="Basic residues" evidence="2">
    <location>
        <begin position="281"/>
        <end position="302"/>
    </location>
</feature>
<dbReference type="GO" id="GO:0007129">
    <property type="term" value="P:homologous chromosome pairing at meiosis"/>
    <property type="evidence" value="ECO:0007669"/>
    <property type="project" value="TreeGrafter"/>
</dbReference>
<gene>
    <name evidence="4" type="primary">ccdc36</name>
    <name evidence="4" type="ORF">G4P62_009983</name>
</gene>
<feature type="compositionally biased region" description="Polar residues" evidence="2">
    <location>
        <begin position="250"/>
        <end position="280"/>
    </location>
</feature>
<reference evidence="4" key="1">
    <citation type="submission" date="2020-03" db="EMBL/GenBank/DDBJ databases">
        <title>Intra-Species Differences in Population Size shape Life History and Genome Evolution.</title>
        <authorList>
            <person name="Willemsen D."/>
            <person name="Cui R."/>
            <person name="Valenzano D.R."/>
        </authorList>
    </citation>
    <scope>NUCLEOTIDE SEQUENCE</scope>
    <source>
        <strain evidence="4">GRZ</strain>
        <tissue evidence="4">Whole</tissue>
    </source>
</reference>
<dbReference type="Pfam" id="PF15771">
    <property type="entry name" value="IHO1"/>
    <property type="match status" value="1"/>
</dbReference>
<dbReference type="CTD" id="339834"/>
<dbReference type="PANTHER" id="PTHR35662">
    <property type="entry name" value="INTERACTOR OF HORMAD1 PROTEIN 1"/>
    <property type="match status" value="1"/>
</dbReference>
<protein>
    <submittedName>
        <fullName evidence="3">Transcript variant X1</fullName>
    </submittedName>
    <submittedName>
        <fullName evidence="4">Transcript variant X2</fullName>
    </submittedName>
</protein>
<evidence type="ECO:0000313" key="5">
    <source>
        <dbReference type="Proteomes" id="UP000822369"/>
    </source>
</evidence>
<dbReference type="GO" id="GO:0006310">
    <property type="term" value="P:DNA recombination"/>
    <property type="evidence" value="ECO:0007669"/>
    <property type="project" value="InterPro"/>
</dbReference>
<evidence type="ECO:0000256" key="2">
    <source>
        <dbReference type="SAM" id="MobiDB-lite"/>
    </source>
</evidence>
<proteinExistence type="predicted"/>
<sequence length="421" mass="47227">MKHIRNIKEMLNIPNGNRNATSGHSTLPDSQHLFGSQFWTDSSQSNSQDVNFSSRNSQRSSQEGSEPKVYSRYVSKPLLFGDKCRTSGLLEKYEEDIKKAKEKSDRDLFAREFQNIRDTLISIQQLVSGTERNTASFQALFKKLDIFASASECLQRDLSQKFDSLVDKLSSHKAVMTELEDGMQKHVDTTAELQSQLLTLTTSLESLREEHKGQKQLLEEALKLLNSLVSKPSAKPSPDQWLDSAVQTTPGLQQSVSNNLKKTQPTSANVKQPPVETSLQVHRHGFRKKSYPLRSNTRKKKSPMPLQISKTSVSKKNCQHGKQCSKPLNMSEPLRERCDENTVFIEESSSDGVMPVSKGNRFSVTAGCFISPLSDWSQDSGNSDYVNIIEPILGKLSAESMMATPKKPGNLWDLFDSDYDV</sequence>
<feature type="region of interest" description="Disordered" evidence="2">
    <location>
        <begin position="40"/>
        <end position="68"/>
    </location>
</feature>
<dbReference type="EMBL" id="JAAVVJ010000014">
    <property type="protein sequence ID" value="KAF7207841.1"/>
    <property type="molecule type" value="Genomic_DNA"/>
</dbReference>
<dbReference type="KEGG" id="nfu:107385146"/>
<dbReference type="PANTHER" id="PTHR35662:SF1">
    <property type="entry name" value="INTERACTOR OF HORMAD1 PROTEIN 1"/>
    <property type="match status" value="1"/>
</dbReference>
<dbReference type="OMA" id="LAKECQH"/>
<dbReference type="InterPro" id="IPR031529">
    <property type="entry name" value="IHO1"/>
</dbReference>
<evidence type="ECO:0000256" key="1">
    <source>
        <dbReference type="SAM" id="Coils"/>
    </source>
</evidence>
<evidence type="ECO:0000313" key="4">
    <source>
        <dbReference type="EMBL" id="KAF7207841.1"/>
    </source>
</evidence>